<sequence>MRIYTRTGDSGETSLFGGRRVPKSAARVEAYGSVDELNAHLGLLRAGIGQARALPEAERALWTSLLGRVQGWLLEVGALLATPPSSRAPVPDLAPGADAELERAIDALEKGLPPLRNFILPGGSVLGAQAHVARTVARRAERRVVALHQKEPLPEAVLALLNRLSDYLFVLARAVNHGLGSADEPWHPRRQEPTAPTGSQA</sequence>
<evidence type="ECO:0000256" key="16">
    <source>
        <dbReference type="SAM" id="MobiDB-lite"/>
    </source>
</evidence>
<dbReference type="Proteomes" id="UP000065807">
    <property type="component" value="Chromosome"/>
</dbReference>
<dbReference type="RefSeq" id="WP_068140085.1">
    <property type="nucleotide sequence ID" value="NZ_AP014924.1"/>
</dbReference>
<dbReference type="Gene3D" id="1.20.1200.10">
    <property type="entry name" value="Cobalamin adenosyltransferase-like"/>
    <property type="match status" value="1"/>
</dbReference>
<evidence type="ECO:0000256" key="10">
    <source>
        <dbReference type="ARBA" id="ARBA00031529"/>
    </source>
</evidence>
<evidence type="ECO:0000256" key="1">
    <source>
        <dbReference type="ARBA" id="ARBA00005121"/>
    </source>
</evidence>
<reference evidence="19" key="1">
    <citation type="submission" date="2015-07" db="EMBL/GenBank/DDBJ databases">
        <title>Complete genome sequence and phylogenetic analysis of Limnochorda pilosa.</title>
        <authorList>
            <person name="Watanabe M."/>
            <person name="Kojima H."/>
            <person name="Fukui M."/>
        </authorList>
    </citation>
    <scope>NUCLEOTIDE SEQUENCE [LARGE SCALE GENOMIC DNA]</scope>
    <source>
        <strain evidence="19">HC45</strain>
    </source>
</reference>
<evidence type="ECO:0000256" key="6">
    <source>
        <dbReference type="ARBA" id="ARBA00022573"/>
    </source>
</evidence>
<dbReference type="OrthoDB" id="9778896at2"/>
<dbReference type="KEGG" id="lpil:LIP_3136"/>
<proteinExistence type="inferred from homology"/>
<dbReference type="PANTHER" id="PTHR12213:SF0">
    <property type="entry name" value="CORRINOID ADENOSYLTRANSFERASE MMAB"/>
    <property type="match status" value="1"/>
</dbReference>
<evidence type="ECO:0000256" key="2">
    <source>
        <dbReference type="ARBA" id="ARBA00007487"/>
    </source>
</evidence>
<dbReference type="SUPFAM" id="SSF89028">
    <property type="entry name" value="Cobalamin adenosyltransferase-like"/>
    <property type="match status" value="1"/>
</dbReference>
<comment type="catalytic activity">
    <reaction evidence="14 15">
        <text>2 cob(II)alamin + reduced [electron-transfer flavoprotein] + 2 ATP = 2 adenosylcob(III)alamin + 2 triphosphate + oxidized [electron-transfer flavoprotein] + 3 H(+)</text>
        <dbReference type="Rhea" id="RHEA:28671"/>
        <dbReference type="Rhea" id="RHEA-COMP:10685"/>
        <dbReference type="Rhea" id="RHEA-COMP:10686"/>
        <dbReference type="ChEBI" id="CHEBI:15378"/>
        <dbReference type="ChEBI" id="CHEBI:16304"/>
        <dbReference type="ChEBI" id="CHEBI:18036"/>
        <dbReference type="ChEBI" id="CHEBI:18408"/>
        <dbReference type="ChEBI" id="CHEBI:30616"/>
        <dbReference type="ChEBI" id="CHEBI:57692"/>
        <dbReference type="ChEBI" id="CHEBI:58307"/>
        <dbReference type="EC" id="2.5.1.17"/>
    </reaction>
</comment>
<keyword evidence="9 15" id="KW-0067">ATP-binding</keyword>
<comment type="subunit">
    <text evidence="3">Homotrimer.</text>
</comment>
<dbReference type="InterPro" id="IPR036451">
    <property type="entry name" value="CblAdoTrfase-like_sf"/>
</dbReference>
<dbReference type="UniPathway" id="UPA00148">
    <property type="reaction ID" value="UER00233"/>
</dbReference>
<evidence type="ECO:0000256" key="7">
    <source>
        <dbReference type="ARBA" id="ARBA00022679"/>
    </source>
</evidence>
<dbReference type="GO" id="GO:0005524">
    <property type="term" value="F:ATP binding"/>
    <property type="evidence" value="ECO:0007669"/>
    <property type="project" value="UniProtKB-UniRule"/>
</dbReference>
<keyword evidence="19" id="KW-1185">Reference proteome</keyword>
<evidence type="ECO:0000256" key="9">
    <source>
        <dbReference type="ARBA" id="ARBA00022840"/>
    </source>
</evidence>
<comment type="similarity">
    <text evidence="2 15">Belongs to the Cob(I)alamin adenosyltransferase family.</text>
</comment>
<dbReference type="NCBIfam" id="TIGR00636">
    <property type="entry name" value="PduO_Nterm"/>
    <property type="match status" value="1"/>
</dbReference>
<keyword evidence="8 15" id="KW-0547">Nucleotide-binding</keyword>
<reference evidence="19" key="2">
    <citation type="journal article" date="2016" name="Int. J. Syst. Evol. Microbiol.">
        <title>Complete genome sequence and cell structure of Limnochorda pilosa, a Gram-negative spore-former within the phylum Firmicutes.</title>
        <authorList>
            <person name="Watanabe M."/>
            <person name="Kojima H."/>
            <person name="Fukui M."/>
        </authorList>
    </citation>
    <scope>NUCLEOTIDE SEQUENCE [LARGE SCALE GENOMIC DNA]</scope>
    <source>
        <strain evidence="19">HC45</strain>
    </source>
</reference>
<comment type="pathway">
    <text evidence="1 15">Cofactor biosynthesis; adenosylcobalamin biosynthesis; adenosylcobalamin from cob(II)yrinate a,c-diamide: step 2/7.</text>
</comment>
<evidence type="ECO:0000256" key="11">
    <source>
        <dbReference type="ARBA" id="ARBA00033334"/>
    </source>
</evidence>
<dbReference type="GO" id="GO:0009236">
    <property type="term" value="P:cobalamin biosynthetic process"/>
    <property type="evidence" value="ECO:0007669"/>
    <property type="project" value="UniProtKB-UniRule"/>
</dbReference>
<gene>
    <name evidence="18" type="ORF">LIP_3136</name>
</gene>
<keyword evidence="6 15" id="KW-0169">Cobalamin biosynthesis</keyword>
<evidence type="ECO:0000256" key="13">
    <source>
        <dbReference type="ARBA" id="ARBA00048555"/>
    </source>
</evidence>
<dbReference type="FunFam" id="1.20.1200.10:FF:000001">
    <property type="entry name" value="Cob(I)yrinic acid a,c-diamide adenosyltransferase"/>
    <property type="match status" value="1"/>
</dbReference>
<evidence type="ECO:0000259" key="17">
    <source>
        <dbReference type="Pfam" id="PF01923"/>
    </source>
</evidence>
<dbReference type="InterPro" id="IPR016030">
    <property type="entry name" value="CblAdoTrfase-like"/>
</dbReference>
<evidence type="ECO:0000256" key="14">
    <source>
        <dbReference type="ARBA" id="ARBA00048692"/>
    </source>
</evidence>
<feature type="domain" description="Cobalamin adenosyltransferase-like" evidence="17">
    <location>
        <begin position="3"/>
        <end position="174"/>
    </location>
</feature>
<organism evidence="18 19">
    <name type="scientific">Limnochorda pilosa</name>
    <dbReference type="NCBI Taxonomy" id="1555112"/>
    <lineage>
        <taxon>Bacteria</taxon>
        <taxon>Bacillati</taxon>
        <taxon>Bacillota</taxon>
        <taxon>Limnochordia</taxon>
        <taxon>Limnochordales</taxon>
        <taxon>Limnochordaceae</taxon>
        <taxon>Limnochorda</taxon>
    </lineage>
</organism>
<dbReference type="EMBL" id="AP014924">
    <property type="protein sequence ID" value="BAS28964.1"/>
    <property type="molecule type" value="Genomic_DNA"/>
</dbReference>
<accession>A0A0K2SQ55</accession>
<dbReference type="PATRIC" id="fig|1555112.3.peg.3184"/>
<evidence type="ECO:0000256" key="8">
    <source>
        <dbReference type="ARBA" id="ARBA00022741"/>
    </source>
</evidence>
<dbReference type="GO" id="GO:0008817">
    <property type="term" value="F:corrinoid adenosyltransferase activity"/>
    <property type="evidence" value="ECO:0007669"/>
    <property type="project" value="UniProtKB-UniRule"/>
</dbReference>
<dbReference type="STRING" id="1555112.LIP_3136"/>
<protein>
    <recommendedName>
        <fullName evidence="5 15">Corrinoid adenosyltransferase</fullName>
        <ecNumber evidence="4 15">2.5.1.17</ecNumber>
    </recommendedName>
    <alternativeName>
        <fullName evidence="10 15">Cob(II)alamin adenosyltransferase</fullName>
    </alternativeName>
    <alternativeName>
        <fullName evidence="12 15">Cob(II)yrinic acid a,c-diamide adenosyltransferase</fullName>
    </alternativeName>
    <alternativeName>
        <fullName evidence="11 15">Cobinamide/cobalamin adenosyltransferase</fullName>
    </alternativeName>
</protein>
<dbReference type="EC" id="2.5.1.17" evidence="4 15"/>
<feature type="region of interest" description="Disordered" evidence="16">
    <location>
        <begin position="180"/>
        <end position="201"/>
    </location>
</feature>
<evidence type="ECO:0000256" key="15">
    <source>
        <dbReference type="RuleBase" id="RU366026"/>
    </source>
</evidence>
<evidence type="ECO:0000256" key="12">
    <source>
        <dbReference type="ARBA" id="ARBA00033354"/>
    </source>
</evidence>
<evidence type="ECO:0000313" key="18">
    <source>
        <dbReference type="EMBL" id="BAS28964.1"/>
    </source>
</evidence>
<name>A0A0K2SQ55_LIMPI</name>
<dbReference type="PANTHER" id="PTHR12213">
    <property type="entry name" value="CORRINOID ADENOSYLTRANSFERASE"/>
    <property type="match status" value="1"/>
</dbReference>
<dbReference type="AlphaFoldDB" id="A0A0K2SQ55"/>
<evidence type="ECO:0000256" key="5">
    <source>
        <dbReference type="ARBA" id="ARBA00020963"/>
    </source>
</evidence>
<dbReference type="InterPro" id="IPR029499">
    <property type="entry name" value="PduO-typ"/>
</dbReference>
<evidence type="ECO:0000256" key="4">
    <source>
        <dbReference type="ARBA" id="ARBA00012454"/>
    </source>
</evidence>
<evidence type="ECO:0000313" key="19">
    <source>
        <dbReference type="Proteomes" id="UP000065807"/>
    </source>
</evidence>
<comment type="catalytic activity">
    <reaction evidence="13 15">
        <text>2 cob(II)yrinate a,c diamide + reduced [electron-transfer flavoprotein] + 2 ATP = 2 adenosylcob(III)yrinate a,c-diamide + 2 triphosphate + oxidized [electron-transfer flavoprotein] + 3 H(+)</text>
        <dbReference type="Rhea" id="RHEA:11528"/>
        <dbReference type="Rhea" id="RHEA-COMP:10685"/>
        <dbReference type="Rhea" id="RHEA-COMP:10686"/>
        <dbReference type="ChEBI" id="CHEBI:15378"/>
        <dbReference type="ChEBI" id="CHEBI:18036"/>
        <dbReference type="ChEBI" id="CHEBI:30616"/>
        <dbReference type="ChEBI" id="CHEBI:57692"/>
        <dbReference type="ChEBI" id="CHEBI:58307"/>
        <dbReference type="ChEBI" id="CHEBI:58503"/>
        <dbReference type="ChEBI" id="CHEBI:58537"/>
        <dbReference type="EC" id="2.5.1.17"/>
    </reaction>
</comment>
<dbReference type="Pfam" id="PF01923">
    <property type="entry name" value="Cob_adeno_trans"/>
    <property type="match status" value="1"/>
</dbReference>
<keyword evidence="7 15" id="KW-0808">Transferase</keyword>
<evidence type="ECO:0000256" key="3">
    <source>
        <dbReference type="ARBA" id="ARBA00011233"/>
    </source>
</evidence>